<keyword evidence="3" id="KW-1185">Reference proteome</keyword>
<evidence type="ECO:0000256" key="1">
    <source>
        <dbReference type="SAM" id="MobiDB-lite"/>
    </source>
</evidence>
<gene>
    <name evidence="2" type="ORF">E2562_009752</name>
</gene>
<dbReference type="AlphaFoldDB" id="A0A6G1D1Y3"/>
<evidence type="ECO:0000313" key="3">
    <source>
        <dbReference type="Proteomes" id="UP000479710"/>
    </source>
</evidence>
<evidence type="ECO:0000313" key="2">
    <source>
        <dbReference type="EMBL" id="KAF0906401.1"/>
    </source>
</evidence>
<proteinExistence type="predicted"/>
<dbReference type="Proteomes" id="UP000479710">
    <property type="component" value="Unassembled WGS sequence"/>
</dbReference>
<comment type="caution">
    <text evidence="2">The sequence shown here is derived from an EMBL/GenBank/DDBJ whole genome shotgun (WGS) entry which is preliminary data.</text>
</comment>
<feature type="region of interest" description="Disordered" evidence="1">
    <location>
        <begin position="1"/>
        <end position="59"/>
    </location>
</feature>
<accession>A0A6G1D1Y3</accession>
<protein>
    <submittedName>
        <fullName evidence="2">Uncharacterized protein</fullName>
    </submittedName>
</protein>
<sequence length="106" mass="11805">MVEARANQAFRRGPHDGTNAVQALPVARAPRTGHKLGREESRTCRHGRGRDSGKRAAEAEAEEYHYHDFEWEDLHAEVEANPAFSYHLTPFPTTATTLQPPPSSEA</sequence>
<dbReference type="EMBL" id="SPHZ02000007">
    <property type="protein sequence ID" value="KAF0906401.1"/>
    <property type="molecule type" value="Genomic_DNA"/>
</dbReference>
<reference evidence="2 3" key="1">
    <citation type="submission" date="2019-11" db="EMBL/GenBank/DDBJ databases">
        <title>Whole genome sequence of Oryza granulata.</title>
        <authorList>
            <person name="Li W."/>
        </authorList>
    </citation>
    <scope>NUCLEOTIDE SEQUENCE [LARGE SCALE GENOMIC DNA]</scope>
    <source>
        <strain evidence="3">cv. Menghai</strain>
        <tissue evidence="2">Leaf</tissue>
    </source>
</reference>
<feature type="compositionally biased region" description="Basic and acidic residues" evidence="1">
    <location>
        <begin position="36"/>
        <end position="59"/>
    </location>
</feature>
<organism evidence="2 3">
    <name type="scientific">Oryza meyeriana var. granulata</name>
    <dbReference type="NCBI Taxonomy" id="110450"/>
    <lineage>
        <taxon>Eukaryota</taxon>
        <taxon>Viridiplantae</taxon>
        <taxon>Streptophyta</taxon>
        <taxon>Embryophyta</taxon>
        <taxon>Tracheophyta</taxon>
        <taxon>Spermatophyta</taxon>
        <taxon>Magnoliopsida</taxon>
        <taxon>Liliopsida</taxon>
        <taxon>Poales</taxon>
        <taxon>Poaceae</taxon>
        <taxon>BOP clade</taxon>
        <taxon>Oryzoideae</taxon>
        <taxon>Oryzeae</taxon>
        <taxon>Oryzinae</taxon>
        <taxon>Oryza</taxon>
        <taxon>Oryza meyeriana</taxon>
    </lineage>
</organism>
<name>A0A6G1D1Y3_9ORYZ</name>